<dbReference type="EMBL" id="AP024488">
    <property type="protein sequence ID" value="BCS96915.1"/>
    <property type="molecule type" value="Genomic_DNA"/>
</dbReference>
<gene>
    <name evidence="1" type="ORF">DSLASN_25470</name>
</gene>
<keyword evidence="2" id="KW-1185">Reference proteome</keyword>
<accession>A0ABM7PH71</accession>
<dbReference type="Pfam" id="PF11185">
    <property type="entry name" value="DUF2971"/>
    <property type="match status" value="1"/>
</dbReference>
<dbReference type="RefSeq" id="WP_236888342.1">
    <property type="nucleotide sequence ID" value="NZ_AP024488.1"/>
</dbReference>
<dbReference type="InterPro" id="IPR021352">
    <property type="entry name" value="DUF2971"/>
</dbReference>
<evidence type="ECO:0008006" key="3">
    <source>
        <dbReference type="Google" id="ProtNLM"/>
    </source>
</evidence>
<proteinExistence type="predicted"/>
<sequence length="252" mass="29306">MKNTPSHLFHYTSIDNLCLILKNRSIRFQRLDKVNDPEEAKTEFFPEAKYFTYVSCWTAEKNNEESLPLWNMYSSDMRGVRIRLPINMFIGRHTPSDKVTGYPIIHAESPIIIKRKNSHFPGMIIGPLNIQYQKDPKNTEKCFEMNDDATVDVNLLHIGQAKHEHWSFEKEWRYKIIGMPFEGKWNIKDYDQFLIAPHSQYIDVGFDNSVIQEMIIQLGPKATFSDTIIVDLLVKEFAQGATVCDSSIKINQ</sequence>
<reference evidence="1 2" key="1">
    <citation type="submission" date="2021-02" db="EMBL/GenBank/DDBJ databases">
        <title>Complete genome of Desulfoluna sp. strain ASN36.</title>
        <authorList>
            <person name="Takahashi A."/>
            <person name="Kojima H."/>
            <person name="Fukui M."/>
        </authorList>
    </citation>
    <scope>NUCLEOTIDE SEQUENCE [LARGE SCALE GENOMIC DNA]</scope>
    <source>
        <strain evidence="1 2">ASN36</strain>
    </source>
</reference>
<name>A0ABM7PH71_9BACT</name>
<dbReference type="Proteomes" id="UP001320148">
    <property type="component" value="Chromosome"/>
</dbReference>
<protein>
    <recommendedName>
        <fullName evidence="3">DUF2971 domain-containing protein</fullName>
    </recommendedName>
</protein>
<evidence type="ECO:0000313" key="1">
    <source>
        <dbReference type="EMBL" id="BCS96915.1"/>
    </source>
</evidence>
<evidence type="ECO:0000313" key="2">
    <source>
        <dbReference type="Proteomes" id="UP001320148"/>
    </source>
</evidence>
<organism evidence="1 2">
    <name type="scientific">Desulfoluna limicola</name>
    <dbReference type="NCBI Taxonomy" id="2810562"/>
    <lineage>
        <taxon>Bacteria</taxon>
        <taxon>Pseudomonadati</taxon>
        <taxon>Thermodesulfobacteriota</taxon>
        <taxon>Desulfobacteria</taxon>
        <taxon>Desulfobacterales</taxon>
        <taxon>Desulfolunaceae</taxon>
        <taxon>Desulfoluna</taxon>
    </lineage>
</organism>